<dbReference type="OrthoDB" id="3665898at2"/>
<dbReference type="RefSeq" id="WP_126635720.1">
    <property type="nucleotide sequence ID" value="NZ_BIFH01000014.1"/>
</dbReference>
<sequence>MRPFFATRPDPPPVTEDSADADLLAAVALTGLTAPLLPVVRQVTGSWSWFVDRPPHSVRTGPIRVRSPAYRTMLAGGFAAEATWLGTEGCDARGQARTVVALWLPGRAGYAIDPGPVRMDLIPNGRWAARTRSVAATGRPR</sequence>
<evidence type="ECO:0000313" key="2">
    <source>
        <dbReference type="Proteomes" id="UP000286931"/>
    </source>
</evidence>
<dbReference type="Proteomes" id="UP000286931">
    <property type="component" value="Unassembled WGS sequence"/>
</dbReference>
<name>A0A401YFP8_9ACTN</name>
<protein>
    <submittedName>
        <fullName evidence="1">Uncharacterized protein</fullName>
    </submittedName>
</protein>
<organism evidence="1 2">
    <name type="scientific">Embleya hyalina</name>
    <dbReference type="NCBI Taxonomy" id="516124"/>
    <lineage>
        <taxon>Bacteria</taxon>
        <taxon>Bacillati</taxon>
        <taxon>Actinomycetota</taxon>
        <taxon>Actinomycetes</taxon>
        <taxon>Kitasatosporales</taxon>
        <taxon>Streptomycetaceae</taxon>
        <taxon>Embleya</taxon>
    </lineage>
</organism>
<gene>
    <name evidence="1" type="ORF">EHYA_01066</name>
</gene>
<evidence type="ECO:0000313" key="1">
    <source>
        <dbReference type="EMBL" id="GCD93422.1"/>
    </source>
</evidence>
<reference evidence="1 2" key="1">
    <citation type="submission" date="2018-12" db="EMBL/GenBank/DDBJ databases">
        <title>Draft genome sequence of Embleya hyalina NBRC 13850T.</title>
        <authorList>
            <person name="Komaki H."/>
            <person name="Hosoyama A."/>
            <person name="Kimura A."/>
            <person name="Ichikawa N."/>
            <person name="Tamura T."/>
        </authorList>
    </citation>
    <scope>NUCLEOTIDE SEQUENCE [LARGE SCALE GENOMIC DNA]</scope>
    <source>
        <strain evidence="1 2">NBRC 13850</strain>
    </source>
</reference>
<comment type="caution">
    <text evidence="1">The sequence shown here is derived from an EMBL/GenBank/DDBJ whole genome shotgun (WGS) entry which is preliminary data.</text>
</comment>
<proteinExistence type="predicted"/>
<dbReference type="EMBL" id="BIFH01000014">
    <property type="protein sequence ID" value="GCD93422.1"/>
    <property type="molecule type" value="Genomic_DNA"/>
</dbReference>
<dbReference type="AlphaFoldDB" id="A0A401YFP8"/>
<keyword evidence="2" id="KW-1185">Reference proteome</keyword>
<accession>A0A401YFP8</accession>